<name>G0NE19_CAEBE</name>
<accession>G0NE19</accession>
<sequence>MWKDEKDSDGITVDFKIPDRTKTY</sequence>
<dbReference type="InParanoid" id="G0NE19"/>
<gene>
    <name evidence="1" type="ORF">CAEBREN_05605</name>
</gene>
<dbReference type="AlphaFoldDB" id="G0NE19"/>
<evidence type="ECO:0000313" key="2">
    <source>
        <dbReference type="Proteomes" id="UP000008068"/>
    </source>
</evidence>
<protein>
    <submittedName>
        <fullName evidence="1">Uncharacterized protein</fullName>
    </submittedName>
</protein>
<dbReference type="Proteomes" id="UP000008068">
    <property type="component" value="Unassembled WGS sequence"/>
</dbReference>
<keyword evidence="2" id="KW-1185">Reference proteome</keyword>
<proteinExistence type="predicted"/>
<organism evidence="2">
    <name type="scientific">Caenorhabditis brenneri</name>
    <name type="common">Nematode worm</name>
    <dbReference type="NCBI Taxonomy" id="135651"/>
    <lineage>
        <taxon>Eukaryota</taxon>
        <taxon>Metazoa</taxon>
        <taxon>Ecdysozoa</taxon>
        <taxon>Nematoda</taxon>
        <taxon>Chromadorea</taxon>
        <taxon>Rhabditida</taxon>
        <taxon>Rhabditina</taxon>
        <taxon>Rhabditomorpha</taxon>
        <taxon>Rhabditoidea</taxon>
        <taxon>Rhabditidae</taxon>
        <taxon>Peloderinae</taxon>
        <taxon>Caenorhabditis</taxon>
    </lineage>
</organism>
<evidence type="ECO:0000313" key="1">
    <source>
        <dbReference type="EMBL" id="EGT58664.1"/>
    </source>
</evidence>
<reference evidence="2" key="1">
    <citation type="submission" date="2011-07" db="EMBL/GenBank/DDBJ databases">
        <authorList>
            <consortium name="Caenorhabditis brenneri Sequencing and Analysis Consortium"/>
            <person name="Wilson R.K."/>
        </authorList>
    </citation>
    <scope>NUCLEOTIDE SEQUENCE [LARGE SCALE GENOMIC DNA]</scope>
    <source>
        <strain evidence="2">PB2801</strain>
    </source>
</reference>
<dbReference type="HOGENOM" id="CLU_3421465_0_0_1"/>
<dbReference type="EMBL" id="GL379871">
    <property type="protein sequence ID" value="EGT58664.1"/>
    <property type="molecule type" value="Genomic_DNA"/>
</dbReference>